<evidence type="ECO:0000256" key="3">
    <source>
        <dbReference type="ARBA" id="ARBA00022741"/>
    </source>
</evidence>
<dbReference type="InterPro" id="IPR003607">
    <property type="entry name" value="HD/PDEase_dom"/>
</dbReference>
<dbReference type="InterPro" id="IPR006674">
    <property type="entry name" value="HD_domain"/>
</dbReference>
<dbReference type="GO" id="GO:0046872">
    <property type="term" value="F:metal ion binding"/>
    <property type="evidence" value="ECO:0007669"/>
    <property type="project" value="UniProtKB-KW"/>
</dbReference>
<feature type="domain" description="HD" evidence="7">
    <location>
        <begin position="18"/>
        <end position="133"/>
    </location>
</feature>
<keyword evidence="5" id="KW-0408">Iron</keyword>
<dbReference type="GO" id="GO:0000166">
    <property type="term" value="F:nucleotide binding"/>
    <property type="evidence" value="ECO:0007669"/>
    <property type="project" value="UniProtKB-KW"/>
</dbReference>
<dbReference type="SMART" id="SM00471">
    <property type="entry name" value="HDc"/>
    <property type="match status" value="1"/>
</dbReference>
<dbReference type="NCBIfam" id="TIGR00488">
    <property type="entry name" value="bis(5'-nucleosyl)-tetraphosphatase (symmetrical) YqeK"/>
    <property type="match status" value="1"/>
</dbReference>
<dbReference type="EMBL" id="JAMQKC010000001">
    <property type="protein sequence ID" value="MDC3415588.1"/>
    <property type="molecule type" value="Genomic_DNA"/>
</dbReference>
<evidence type="ECO:0000313" key="8">
    <source>
        <dbReference type="EMBL" id="MDC3415588.1"/>
    </source>
</evidence>
<keyword evidence="3" id="KW-0547">Nucleotide-binding</keyword>
<dbReference type="PANTHER" id="PTHR35795:SF1">
    <property type="entry name" value="BIS(5'-NUCLEOSYL)-TETRAPHOSPHATASE, SYMMETRICAL"/>
    <property type="match status" value="1"/>
</dbReference>
<evidence type="ECO:0000256" key="2">
    <source>
        <dbReference type="ARBA" id="ARBA00022723"/>
    </source>
</evidence>
<evidence type="ECO:0000313" key="9">
    <source>
        <dbReference type="Proteomes" id="UP001145069"/>
    </source>
</evidence>
<name>A0A9X3WBF8_9BACI</name>
<dbReference type="PROSITE" id="PS51831">
    <property type="entry name" value="HD"/>
    <property type="match status" value="1"/>
</dbReference>
<comment type="caution">
    <text evidence="8">The sequence shown here is derived from an EMBL/GenBank/DDBJ whole genome shotgun (WGS) entry which is preliminary data.</text>
</comment>
<keyword evidence="9" id="KW-1185">Reference proteome</keyword>
<dbReference type="Pfam" id="PF01966">
    <property type="entry name" value="HD"/>
    <property type="match status" value="1"/>
</dbReference>
<dbReference type="InterPro" id="IPR051094">
    <property type="entry name" value="Diverse_Catalytic_Enzymes"/>
</dbReference>
<gene>
    <name evidence="8" type="primary">yqeK</name>
    <name evidence="8" type="ORF">NC799_01515</name>
</gene>
<evidence type="ECO:0000256" key="5">
    <source>
        <dbReference type="ARBA" id="ARBA00023004"/>
    </source>
</evidence>
<evidence type="ECO:0000256" key="1">
    <source>
        <dbReference type="ARBA" id="ARBA00012506"/>
    </source>
</evidence>
<dbReference type="Gene3D" id="1.10.3210.10">
    <property type="entry name" value="Hypothetical protein af1432"/>
    <property type="match status" value="1"/>
</dbReference>
<dbReference type="AlphaFoldDB" id="A0A9X3WBF8"/>
<dbReference type="PANTHER" id="PTHR35795">
    <property type="entry name" value="SLR1885 PROTEIN"/>
    <property type="match status" value="1"/>
</dbReference>
<keyword evidence="2" id="KW-0479">Metal-binding</keyword>
<dbReference type="EC" id="3.6.1.41" evidence="1"/>
<sequence>MDKEKALAIVKPFLTDARYEHTKRVVDTAVELAAFYEEDTAKAETAAIFHDYAKYRDLMEMEALIKNEQSLPSELLVHHSELWHAPVGALLVEREVGIGDPEILSAIRWHTTGKADMSRLDKIIFLADYIEPGRDFPGIEKVRPQAKVNLDLACFLSSKNTINFLLSKNQPIYPDTIFAYNDLFLKVKENLHGGKDLNG</sequence>
<accession>A0A9X3WBF8</accession>
<dbReference type="Proteomes" id="UP001145069">
    <property type="component" value="Unassembled WGS sequence"/>
</dbReference>
<comment type="catalytic activity">
    <reaction evidence="6">
        <text>P(1),P(4)-bis(5'-adenosyl) tetraphosphate + H2O = 2 ADP + 2 H(+)</text>
        <dbReference type="Rhea" id="RHEA:24252"/>
        <dbReference type="ChEBI" id="CHEBI:15377"/>
        <dbReference type="ChEBI" id="CHEBI:15378"/>
        <dbReference type="ChEBI" id="CHEBI:58141"/>
        <dbReference type="ChEBI" id="CHEBI:456216"/>
        <dbReference type="EC" id="3.6.1.41"/>
    </reaction>
</comment>
<organism evidence="8 9">
    <name type="scientific">Aquibacillus salsiterrae</name>
    <dbReference type="NCBI Taxonomy" id="2950439"/>
    <lineage>
        <taxon>Bacteria</taxon>
        <taxon>Bacillati</taxon>
        <taxon>Bacillota</taxon>
        <taxon>Bacilli</taxon>
        <taxon>Bacillales</taxon>
        <taxon>Bacillaceae</taxon>
        <taxon>Aquibacillus</taxon>
    </lineage>
</organism>
<dbReference type="CDD" id="cd00077">
    <property type="entry name" value="HDc"/>
    <property type="match status" value="1"/>
</dbReference>
<evidence type="ECO:0000259" key="7">
    <source>
        <dbReference type="PROSITE" id="PS51831"/>
    </source>
</evidence>
<keyword evidence="4 8" id="KW-0378">Hydrolase</keyword>
<protein>
    <recommendedName>
        <fullName evidence="1">bis(5'-nucleosyl)-tetraphosphatase (symmetrical)</fullName>
        <ecNumber evidence="1">3.6.1.41</ecNumber>
    </recommendedName>
</protein>
<dbReference type="GO" id="GO:0008803">
    <property type="term" value="F:bis(5'-nucleosyl)-tetraphosphatase (symmetrical) activity"/>
    <property type="evidence" value="ECO:0007669"/>
    <property type="project" value="UniProtKB-EC"/>
</dbReference>
<proteinExistence type="predicted"/>
<dbReference type="SUPFAM" id="SSF109604">
    <property type="entry name" value="HD-domain/PDEase-like"/>
    <property type="match status" value="1"/>
</dbReference>
<dbReference type="InterPro" id="IPR005249">
    <property type="entry name" value="YqeK"/>
</dbReference>
<dbReference type="RefSeq" id="WP_272444545.1">
    <property type="nucleotide sequence ID" value="NZ_JAMQKC010000001.1"/>
</dbReference>
<reference evidence="8" key="1">
    <citation type="submission" date="2022-06" db="EMBL/GenBank/DDBJ databases">
        <title>Aquibacillus sp. a new bacterium isolated from soil saline samples.</title>
        <authorList>
            <person name="Galisteo C."/>
            <person name="De La Haba R."/>
            <person name="Sanchez-Porro C."/>
            <person name="Ventosa A."/>
        </authorList>
    </citation>
    <scope>NUCLEOTIDE SEQUENCE</scope>
    <source>
        <strain evidence="8">3ASR75-54</strain>
    </source>
</reference>
<evidence type="ECO:0000256" key="4">
    <source>
        <dbReference type="ARBA" id="ARBA00022801"/>
    </source>
</evidence>
<evidence type="ECO:0000256" key="6">
    <source>
        <dbReference type="ARBA" id="ARBA00049417"/>
    </source>
</evidence>